<sequence>MIDDAHAVTATALPRWRPPIRRLRLPLAMWAGGAMLVAILFAATFAPLLTRYDPLKIDLGNSLQPPSAAHPLGTDNFGRDILGRLLYGARVDLQIGLVPTAAAFLVGLVIGSAAGYYGGAVDGVLMRIVDVSMAFPFYVLVIAIVAMLGPGLRNMYVAMILAGWVTYARVIRGEILAAKGLEYILGARALGASDLRVIRRHLLPNVVTVGVIFAMSDAVLNILLGGALSFLGLGVQPPTPEWGLMIAEGRDFLLTSPAMVMFPGLALLWVGVTLNVLGDTLTDRFRPGG</sequence>
<dbReference type="Proteomes" id="UP000320393">
    <property type="component" value="Unassembled WGS sequence"/>
</dbReference>
<accession>A0A537LVX9</accession>
<dbReference type="PANTHER" id="PTHR43386">
    <property type="entry name" value="OLIGOPEPTIDE TRANSPORT SYSTEM PERMEASE PROTEIN APPC"/>
    <property type="match status" value="1"/>
</dbReference>
<comment type="similarity">
    <text evidence="7">Belongs to the binding-protein-dependent transport system permease family.</text>
</comment>
<dbReference type="Pfam" id="PF00528">
    <property type="entry name" value="BPD_transp_1"/>
    <property type="match status" value="1"/>
</dbReference>
<feature type="transmembrane region" description="Helical" evidence="7">
    <location>
        <begin position="206"/>
        <end position="232"/>
    </location>
</feature>
<evidence type="ECO:0000313" key="9">
    <source>
        <dbReference type="EMBL" id="TMJ12122.1"/>
    </source>
</evidence>
<organism evidence="9 10">
    <name type="scientific">Candidatus Segetimicrobium genomatis</name>
    <dbReference type="NCBI Taxonomy" id="2569760"/>
    <lineage>
        <taxon>Bacteria</taxon>
        <taxon>Bacillati</taxon>
        <taxon>Candidatus Sysuimicrobiota</taxon>
        <taxon>Candidatus Sysuimicrobiia</taxon>
        <taxon>Candidatus Sysuimicrobiales</taxon>
        <taxon>Candidatus Segetimicrobiaceae</taxon>
        <taxon>Candidatus Segetimicrobium</taxon>
    </lineage>
</organism>
<dbReference type="GO" id="GO:0005886">
    <property type="term" value="C:plasma membrane"/>
    <property type="evidence" value="ECO:0007669"/>
    <property type="project" value="UniProtKB-SubCell"/>
</dbReference>
<feature type="domain" description="ABC transmembrane type-1" evidence="8">
    <location>
        <begin position="89"/>
        <end position="278"/>
    </location>
</feature>
<dbReference type="GO" id="GO:0055085">
    <property type="term" value="P:transmembrane transport"/>
    <property type="evidence" value="ECO:0007669"/>
    <property type="project" value="InterPro"/>
</dbReference>
<comment type="caution">
    <text evidence="9">The sequence shown here is derived from an EMBL/GenBank/DDBJ whole genome shotgun (WGS) entry which is preliminary data.</text>
</comment>
<evidence type="ECO:0000256" key="7">
    <source>
        <dbReference type="RuleBase" id="RU363032"/>
    </source>
</evidence>
<dbReference type="SUPFAM" id="SSF161098">
    <property type="entry name" value="MetI-like"/>
    <property type="match status" value="1"/>
</dbReference>
<keyword evidence="6 7" id="KW-0472">Membrane</keyword>
<dbReference type="Pfam" id="PF12911">
    <property type="entry name" value="OppC_N"/>
    <property type="match status" value="1"/>
</dbReference>
<evidence type="ECO:0000259" key="8">
    <source>
        <dbReference type="PROSITE" id="PS50928"/>
    </source>
</evidence>
<dbReference type="AlphaFoldDB" id="A0A537LVX9"/>
<dbReference type="Gene3D" id="1.10.3720.10">
    <property type="entry name" value="MetI-like"/>
    <property type="match status" value="1"/>
</dbReference>
<dbReference type="InterPro" id="IPR050366">
    <property type="entry name" value="BP-dependent_transpt_permease"/>
</dbReference>
<dbReference type="InterPro" id="IPR035906">
    <property type="entry name" value="MetI-like_sf"/>
</dbReference>
<reference evidence="9 10" key="1">
    <citation type="journal article" date="2019" name="Nat. Microbiol.">
        <title>Mediterranean grassland soil C-N compound turnover is dependent on rainfall and depth, and is mediated by genomically divergent microorganisms.</title>
        <authorList>
            <person name="Diamond S."/>
            <person name="Andeer P.F."/>
            <person name="Li Z."/>
            <person name="Crits-Christoph A."/>
            <person name="Burstein D."/>
            <person name="Anantharaman K."/>
            <person name="Lane K.R."/>
            <person name="Thomas B.C."/>
            <person name="Pan C."/>
            <person name="Northen T.R."/>
            <person name="Banfield J.F."/>
        </authorList>
    </citation>
    <scope>NUCLEOTIDE SEQUENCE [LARGE SCALE GENOMIC DNA]</scope>
    <source>
        <strain evidence="9">NP_5</strain>
    </source>
</reference>
<evidence type="ECO:0000256" key="1">
    <source>
        <dbReference type="ARBA" id="ARBA00004651"/>
    </source>
</evidence>
<name>A0A537LVX9_9BACT</name>
<comment type="subcellular location">
    <subcellularLocation>
        <location evidence="1 7">Cell membrane</location>
        <topology evidence="1 7">Multi-pass membrane protein</topology>
    </subcellularLocation>
</comment>
<feature type="transmembrane region" description="Helical" evidence="7">
    <location>
        <begin position="128"/>
        <end position="149"/>
    </location>
</feature>
<dbReference type="InterPro" id="IPR000515">
    <property type="entry name" value="MetI-like"/>
</dbReference>
<dbReference type="EMBL" id="VBAM01000196">
    <property type="protein sequence ID" value="TMJ12122.1"/>
    <property type="molecule type" value="Genomic_DNA"/>
</dbReference>
<gene>
    <name evidence="9" type="ORF">E6H02_06240</name>
</gene>
<feature type="transmembrane region" description="Helical" evidence="7">
    <location>
        <begin position="27"/>
        <end position="49"/>
    </location>
</feature>
<evidence type="ECO:0000313" key="10">
    <source>
        <dbReference type="Proteomes" id="UP000320393"/>
    </source>
</evidence>
<evidence type="ECO:0000256" key="6">
    <source>
        <dbReference type="ARBA" id="ARBA00023136"/>
    </source>
</evidence>
<keyword evidence="3" id="KW-1003">Cell membrane</keyword>
<dbReference type="InterPro" id="IPR025966">
    <property type="entry name" value="OppC_N"/>
</dbReference>
<evidence type="ECO:0000256" key="5">
    <source>
        <dbReference type="ARBA" id="ARBA00022989"/>
    </source>
</evidence>
<feature type="transmembrane region" description="Helical" evidence="7">
    <location>
        <begin position="252"/>
        <end position="277"/>
    </location>
</feature>
<evidence type="ECO:0000256" key="2">
    <source>
        <dbReference type="ARBA" id="ARBA00022448"/>
    </source>
</evidence>
<evidence type="ECO:0000256" key="4">
    <source>
        <dbReference type="ARBA" id="ARBA00022692"/>
    </source>
</evidence>
<feature type="transmembrane region" description="Helical" evidence="7">
    <location>
        <begin position="95"/>
        <end position="116"/>
    </location>
</feature>
<dbReference type="PROSITE" id="PS50928">
    <property type="entry name" value="ABC_TM1"/>
    <property type="match status" value="1"/>
</dbReference>
<evidence type="ECO:0000256" key="3">
    <source>
        <dbReference type="ARBA" id="ARBA00022475"/>
    </source>
</evidence>
<protein>
    <submittedName>
        <fullName evidence="9">ABC transporter permease</fullName>
    </submittedName>
</protein>
<proteinExistence type="inferred from homology"/>
<dbReference type="PANTHER" id="PTHR43386:SF1">
    <property type="entry name" value="D,D-DIPEPTIDE TRANSPORT SYSTEM PERMEASE PROTEIN DDPC-RELATED"/>
    <property type="match status" value="1"/>
</dbReference>
<keyword evidence="5 7" id="KW-1133">Transmembrane helix</keyword>
<keyword evidence="2 7" id="KW-0813">Transport</keyword>
<dbReference type="CDD" id="cd06261">
    <property type="entry name" value="TM_PBP2"/>
    <property type="match status" value="1"/>
</dbReference>
<keyword evidence="4 7" id="KW-0812">Transmembrane</keyword>